<dbReference type="Gene3D" id="3.30.1870.10">
    <property type="entry name" value="EreA-like, domain 2"/>
    <property type="match status" value="1"/>
</dbReference>
<sequence>MQRLLQDAPTVEQLRSRILRYRNPEDLRPIVQAARRARVVLLGEASHGTSEFYTTRAELTKRLIAESDIRFIAVEGDWPSCFELNKYVKDLEDNEANSAREAMEAFNRWPSWMWANREVEEFAEWLRAYNLQRSTRERIGFYGLDLYSLWESMQQIIGYLQRTGSPLLEQALHAFACFEPYGEDSQSYGISAGLLGESCEEEVIRLLQEIRTSDRGSGGHQSHRGGEAELSAELNALVAADAEHYYRTMVRGGPESWNVRDRHMVHALKKLLDFHGSDAHAVIWEHNTHIGDARATDMAEDGMVNVGQLVREQYLKHDTFSVGFGTHHGEVLAGSAWGAPVEVMTVPPAMKGSWEDLLAQAGEGEDLLLLFTEEHSREAIPELVGHRAIGVVYDPRHERGNYVPSDIAARYDAFIYLHETHALHPLPLESLV</sequence>
<dbReference type="PANTHER" id="PTHR31299">
    <property type="entry name" value="ESTERASE, PUTATIVE (AFU_ORTHOLOGUE AFUA_1G05850)-RELATED"/>
    <property type="match status" value="1"/>
</dbReference>
<organism evidence="1 2">
    <name type="scientific">Paenibacillus faecis</name>
    <dbReference type="NCBI Taxonomy" id="862114"/>
    <lineage>
        <taxon>Bacteria</taxon>
        <taxon>Bacillati</taxon>
        <taxon>Bacillota</taxon>
        <taxon>Bacilli</taxon>
        <taxon>Bacillales</taxon>
        <taxon>Paenibacillaceae</taxon>
        <taxon>Paenibacillus</taxon>
    </lineage>
</organism>
<dbReference type="InterPro" id="IPR014622">
    <property type="entry name" value="UCP036794_erythomycin"/>
</dbReference>
<dbReference type="PIRSF" id="PIRSF036794">
    <property type="entry name" value="UCP_erythr_ester"/>
    <property type="match status" value="1"/>
</dbReference>
<dbReference type="PANTHER" id="PTHR31299:SF0">
    <property type="entry name" value="ESTERASE, PUTATIVE (AFU_ORTHOLOGUE AFUA_1G05850)-RELATED"/>
    <property type="match status" value="1"/>
</dbReference>
<keyword evidence="2" id="KW-1185">Reference proteome</keyword>
<dbReference type="OrthoDB" id="9810066at2"/>
<dbReference type="EMBL" id="VSDO01000006">
    <property type="protein sequence ID" value="TYA09921.1"/>
    <property type="molecule type" value="Genomic_DNA"/>
</dbReference>
<proteinExistence type="predicted"/>
<gene>
    <name evidence="1" type="ORF">FRY98_25235</name>
</gene>
<accession>A0A5D0CJC3</accession>
<dbReference type="CDD" id="cd14728">
    <property type="entry name" value="Ere-like"/>
    <property type="match status" value="1"/>
</dbReference>
<dbReference type="RefSeq" id="WP_148457431.1">
    <property type="nucleotide sequence ID" value="NZ_VSDO01000006.1"/>
</dbReference>
<reference evidence="1 2" key="1">
    <citation type="submission" date="2019-08" db="EMBL/GenBank/DDBJ databases">
        <title>Genome sequencing of Paenibacillus faecis DSM 23593(T).</title>
        <authorList>
            <person name="Kook J.-K."/>
            <person name="Park S.-N."/>
            <person name="Lim Y.K."/>
        </authorList>
    </citation>
    <scope>NUCLEOTIDE SEQUENCE [LARGE SCALE GENOMIC DNA]</scope>
    <source>
        <strain evidence="1 2">DSM 23593</strain>
    </source>
</reference>
<protein>
    <submittedName>
        <fullName evidence="1">Erythromycin esterase family protein</fullName>
    </submittedName>
</protein>
<dbReference type="SUPFAM" id="SSF159501">
    <property type="entry name" value="EreA/ChaN-like"/>
    <property type="match status" value="1"/>
</dbReference>
<dbReference type="Pfam" id="PF05139">
    <property type="entry name" value="Erythro_esteras"/>
    <property type="match status" value="1"/>
</dbReference>
<name>A0A5D0CJC3_9BACL</name>
<dbReference type="Gene3D" id="3.40.1660.10">
    <property type="entry name" value="EreA-like (biosynthetic domain)"/>
    <property type="match status" value="1"/>
</dbReference>
<dbReference type="GO" id="GO:0046677">
    <property type="term" value="P:response to antibiotic"/>
    <property type="evidence" value="ECO:0007669"/>
    <property type="project" value="InterPro"/>
</dbReference>
<evidence type="ECO:0000313" key="2">
    <source>
        <dbReference type="Proteomes" id="UP000325218"/>
    </source>
</evidence>
<dbReference type="Gene3D" id="1.20.1440.30">
    <property type="entry name" value="Biosynthetic Protein domain"/>
    <property type="match status" value="1"/>
</dbReference>
<dbReference type="AlphaFoldDB" id="A0A5D0CJC3"/>
<dbReference type="Proteomes" id="UP000325218">
    <property type="component" value="Unassembled WGS sequence"/>
</dbReference>
<evidence type="ECO:0000313" key="1">
    <source>
        <dbReference type="EMBL" id="TYA09921.1"/>
    </source>
</evidence>
<comment type="caution">
    <text evidence="1">The sequence shown here is derived from an EMBL/GenBank/DDBJ whole genome shotgun (WGS) entry which is preliminary data.</text>
</comment>
<dbReference type="InterPro" id="IPR052036">
    <property type="entry name" value="Hydrolase/PRTase-associated"/>
</dbReference>
<dbReference type="InterPro" id="IPR007815">
    <property type="entry name" value="Emycin_Estase"/>
</dbReference>